<proteinExistence type="predicted"/>
<protein>
    <submittedName>
        <fullName evidence="2">Nuclear receptor domain-containing protein</fullName>
    </submittedName>
</protein>
<reference evidence="2" key="1">
    <citation type="submission" date="2016-11" db="UniProtKB">
        <authorList>
            <consortium name="WormBaseParasite"/>
        </authorList>
    </citation>
    <scope>IDENTIFICATION</scope>
    <source>
        <strain evidence="2">KR3021</strain>
    </source>
</reference>
<organism evidence="1 2">
    <name type="scientific">Rhabditophanes sp. KR3021</name>
    <dbReference type="NCBI Taxonomy" id="114890"/>
    <lineage>
        <taxon>Eukaryota</taxon>
        <taxon>Metazoa</taxon>
        <taxon>Ecdysozoa</taxon>
        <taxon>Nematoda</taxon>
        <taxon>Chromadorea</taxon>
        <taxon>Rhabditida</taxon>
        <taxon>Tylenchina</taxon>
        <taxon>Panagrolaimomorpha</taxon>
        <taxon>Strongyloidoidea</taxon>
        <taxon>Alloionematidae</taxon>
        <taxon>Rhabditophanes</taxon>
    </lineage>
</organism>
<name>A0AC35U4U1_9BILA</name>
<evidence type="ECO:0000313" key="1">
    <source>
        <dbReference type="Proteomes" id="UP000095286"/>
    </source>
</evidence>
<sequence length="450" mass="51420">MNSSALGECLICGEESSGKHYGVYSCLSCKTFFRRAVVHEQDINCKRNGKCELDKNARKACRACRYKKCLASGMSKAALQPRRDLIGCRRLPGQKNGNLRNVNLSPNCSKGLPNSSVESQQAKMDRIAEQTSLDNTNFLEVILKLTKIDKDIRKRKFQVIHARDEAKKLSDGVNLHVNGKQGAVITSSKDASSSSTSSPVEHFDKSSFHRPLHHLNNSQLRIMLGIDIANVCHIELLSLIEWSRKLPAFSILKSVDQLTLLKRFAMHYLIIEHGYYTAQFDVENVWLISNGTCMPRNINVIGKHGTECISEERKWRQEKLYKQMTDRCIDEVAQPLRRLNLMPEELLTLKLIMLYHCGNHTHVDESSEFISQESRRVICDARNNVINALFQFYKHIKYENYEERFGNVILLISGVVSAATAVQESYQIMRLFKIVTFDHLAEELLFHLQD</sequence>
<accession>A0AC35U4U1</accession>
<evidence type="ECO:0000313" key="2">
    <source>
        <dbReference type="WBParaSite" id="RSKR_0000760200.1"/>
    </source>
</evidence>
<dbReference type="WBParaSite" id="RSKR_0000760200.1">
    <property type="protein sequence ID" value="RSKR_0000760200.1"/>
    <property type="gene ID" value="RSKR_0000760200"/>
</dbReference>
<dbReference type="Proteomes" id="UP000095286">
    <property type="component" value="Unplaced"/>
</dbReference>